<sequence>MLSLRLSLFVALGASCTIAVDVSVCRDATYSLSVDPTSLCSGSGTEPAGWSCPKAGDVAVADCLSTLASYGSGSCVAPEDAVCQVVNGDTWGCVLPSVGCNDAPVEESSCETWDYSGEDSVDMSGSFDGNEDYDESWFTQTTKLREIYDCGDKPTPAPTTAAPDPTPAATECNSTEVPTPPPTENYSTAPPTDHSTTPPTPSEGYGTEPPSPTESYGTEPPTPTGDYGMEPSTPTGGYGTEPPTSTGDYGTEPSTPTGGTAPPTPTSTPTPTGDGGSASRQVDSGIEVTGDRETEVGDDDGHSTTVAFAAADVVGLGGLSDELVAVIAAAAAFVAVVVAAVAVVYARKRHVRKDVEEGEDEDEDEGGDEEENDDENVDIESETEDAASPVVPPTPAVITGNMATTPTAAGTKVKVTTPATTAAAASASAATEETVSSDTVADSAKVACDDKTSAECTVSDSPKETIDA</sequence>
<feature type="compositionally biased region" description="Basic and acidic residues" evidence="1">
    <location>
        <begin position="289"/>
        <end position="301"/>
    </location>
</feature>
<feature type="region of interest" description="Disordered" evidence="1">
    <location>
        <begin position="149"/>
        <end position="301"/>
    </location>
</feature>
<feature type="compositionally biased region" description="Low complexity" evidence="1">
    <location>
        <begin position="187"/>
        <end position="197"/>
    </location>
</feature>
<comment type="caution">
    <text evidence="4">The sequence shown here is derived from an EMBL/GenBank/DDBJ whole genome shotgun (WGS) entry which is preliminary data.</text>
</comment>
<feature type="compositionally biased region" description="Acidic residues" evidence="1">
    <location>
        <begin position="356"/>
        <end position="385"/>
    </location>
</feature>
<proteinExistence type="predicted"/>
<dbReference type="OrthoDB" id="129282at2759"/>
<evidence type="ECO:0000256" key="3">
    <source>
        <dbReference type="SAM" id="SignalP"/>
    </source>
</evidence>
<feature type="region of interest" description="Disordered" evidence="1">
    <location>
        <begin position="352"/>
        <end position="468"/>
    </location>
</feature>
<feature type="compositionally biased region" description="Low complexity" evidence="1">
    <location>
        <begin position="230"/>
        <end position="261"/>
    </location>
</feature>
<dbReference type="EMBL" id="NCKW01002120">
    <property type="protein sequence ID" value="POM78171.1"/>
    <property type="molecule type" value="Genomic_DNA"/>
</dbReference>
<feature type="transmembrane region" description="Helical" evidence="2">
    <location>
        <begin position="323"/>
        <end position="346"/>
    </location>
</feature>
<protein>
    <submittedName>
        <fullName evidence="4">Carbohydrate-binding protein</fullName>
    </submittedName>
</protein>
<feature type="compositionally biased region" description="Low complexity" evidence="1">
    <location>
        <begin position="403"/>
        <end position="434"/>
    </location>
</feature>
<reference evidence="4 5" key="1">
    <citation type="journal article" date="2017" name="Genome Biol. Evol.">
        <title>Phytophthora megakarya and P. palmivora, closely related causal agents of cacao black pod rot, underwent increases in genome sizes and gene numbers by different mechanisms.</title>
        <authorList>
            <person name="Ali S.S."/>
            <person name="Shao J."/>
            <person name="Lary D.J."/>
            <person name="Kronmiller B."/>
            <person name="Shen D."/>
            <person name="Strem M.D."/>
            <person name="Amoako-Attah I."/>
            <person name="Akrofi A.Y."/>
            <person name="Begoude B.A."/>
            <person name="Ten Hoopen G.M."/>
            <person name="Coulibaly K."/>
            <person name="Kebe B.I."/>
            <person name="Melnick R.L."/>
            <person name="Guiltinan M.J."/>
            <person name="Tyler B.M."/>
            <person name="Meinhardt L.W."/>
            <person name="Bailey B.A."/>
        </authorList>
    </citation>
    <scope>NUCLEOTIDE SEQUENCE [LARGE SCALE GENOMIC DNA]</scope>
    <source>
        <strain evidence="5">sbr112.9</strain>
    </source>
</reference>
<dbReference type="PRINTS" id="PR01217">
    <property type="entry name" value="PRICHEXTENSN"/>
</dbReference>
<keyword evidence="3" id="KW-0732">Signal</keyword>
<name>A0A2P4YK60_9STRA</name>
<organism evidence="4 5">
    <name type="scientific">Phytophthora palmivora</name>
    <dbReference type="NCBI Taxonomy" id="4796"/>
    <lineage>
        <taxon>Eukaryota</taxon>
        <taxon>Sar</taxon>
        <taxon>Stramenopiles</taxon>
        <taxon>Oomycota</taxon>
        <taxon>Peronosporomycetes</taxon>
        <taxon>Peronosporales</taxon>
        <taxon>Peronosporaceae</taxon>
        <taxon>Phytophthora</taxon>
    </lineage>
</organism>
<dbReference type="PROSITE" id="PS51257">
    <property type="entry name" value="PROKAR_LIPOPROTEIN"/>
    <property type="match status" value="1"/>
</dbReference>
<keyword evidence="2" id="KW-0472">Membrane</keyword>
<keyword evidence="5" id="KW-1185">Reference proteome</keyword>
<feature type="signal peptide" evidence="3">
    <location>
        <begin position="1"/>
        <end position="19"/>
    </location>
</feature>
<evidence type="ECO:0000256" key="2">
    <source>
        <dbReference type="SAM" id="Phobius"/>
    </source>
</evidence>
<dbReference type="AlphaFoldDB" id="A0A2P4YK60"/>
<keyword evidence="2" id="KW-0812">Transmembrane</keyword>
<dbReference type="Proteomes" id="UP000237271">
    <property type="component" value="Unassembled WGS sequence"/>
</dbReference>
<feature type="chain" id="PRO_5015190348" evidence="3">
    <location>
        <begin position="20"/>
        <end position="468"/>
    </location>
</feature>
<feature type="compositionally biased region" description="Low complexity" evidence="1">
    <location>
        <begin position="158"/>
        <end position="170"/>
    </location>
</feature>
<evidence type="ECO:0000313" key="4">
    <source>
        <dbReference type="EMBL" id="POM78171.1"/>
    </source>
</evidence>
<accession>A0A2P4YK60</accession>
<feature type="region of interest" description="Disordered" evidence="1">
    <location>
        <begin position="112"/>
        <end position="134"/>
    </location>
</feature>
<evidence type="ECO:0000313" key="5">
    <source>
        <dbReference type="Proteomes" id="UP000237271"/>
    </source>
</evidence>
<keyword evidence="2" id="KW-1133">Transmembrane helix</keyword>
<evidence type="ECO:0000256" key="1">
    <source>
        <dbReference type="SAM" id="MobiDB-lite"/>
    </source>
</evidence>
<gene>
    <name evidence="4" type="ORF">PHPALM_4331</name>
</gene>